<protein>
    <submittedName>
        <fullName evidence="1">Uncharacterized protein</fullName>
    </submittedName>
</protein>
<dbReference type="EMBL" id="JAANIT010000199">
    <property type="protein sequence ID" value="KAG1550604.1"/>
    <property type="molecule type" value="Genomic_DNA"/>
</dbReference>
<organism evidence="1 2">
    <name type="scientific">Rhizopus oryzae</name>
    <name type="common">Mucormycosis agent</name>
    <name type="synonym">Rhizopus arrhizus var. delemar</name>
    <dbReference type="NCBI Taxonomy" id="64495"/>
    <lineage>
        <taxon>Eukaryota</taxon>
        <taxon>Fungi</taxon>
        <taxon>Fungi incertae sedis</taxon>
        <taxon>Mucoromycota</taxon>
        <taxon>Mucoromycotina</taxon>
        <taxon>Mucoromycetes</taxon>
        <taxon>Mucorales</taxon>
        <taxon>Mucorineae</taxon>
        <taxon>Rhizopodaceae</taxon>
        <taxon>Rhizopus</taxon>
    </lineage>
</organism>
<proteinExistence type="predicted"/>
<accession>A0A9P6YK27</accession>
<gene>
    <name evidence="1" type="ORF">G6F51_002347</name>
</gene>
<name>A0A9P6YK27_RHIOR</name>
<dbReference type="AlphaFoldDB" id="A0A9P6YK27"/>
<comment type="caution">
    <text evidence="1">The sequence shown here is derived from an EMBL/GenBank/DDBJ whole genome shotgun (WGS) entry which is preliminary data.</text>
</comment>
<sequence length="79" mass="8843">MSSITSVISQAARRSCNLSKRTMVRAYFATPTATFSKIDVKQKQEEMQHQSPDTTVHIPQEVAESEASFSPVINHVFDD</sequence>
<evidence type="ECO:0000313" key="2">
    <source>
        <dbReference type="Proteomes" id="UP000717996"/>
    </source>
</evidence>
<reference evidence="1" key="1">
    <citation type="journal article" date="2020" name="Microb. Genom.">
        <title>Genetic diversity of clinical and environmental Mucorales isolates obtained from an investigation of mucormycosis cases among solid organ transplant recipients.</title>
        <authorList>
            <person name="Nguyen M.H."/>
            <person name="Kaul D."/>
            <person name="Muto C."/>
            <person name="Cheng S.J."/>
            <person name="Richter R.A."/>
            <person name="Bruno V.M."/>
            <person name="Liu G."/>
            <person name="Beyhan S."/>
            <person name="Sundermann A.J."/>
            <person name="Mounaud S."/>
            <person name="Pasculle A.W."/>
            <person name="Nierman W.C."/>
            <person name="Driscoll E."/>
            <person name="Cumbie R."/>
            <person name="Clancy C.J."/>
            <person name="Dupont C.L."/>
        </authorList>
    </citation>
    <scope>NUCLEOTIDE SEQUENCE</scope>
    <source>
        <strain evidence="1">GL16</strain>
    </source>
</reference>
<evidence type="ECO:0000313" key="1">
    <source>
        <dbReference type="EMBL" id="KAG1550604.1"/>
    </source>
</evidence>
<dbReference type="OrthoDB" id="2270958at2759"/>
<dbReference type="Proteomes" id="UP000717996">
    <property type="component" value="Unassembled WGS sequence"/>
</dbReference>